<reference evidence="2 3" key="1">
    <citation type="journal article" date="2017" name="Mycologia">
        <title>Bifiguratus adelaidae, gen. et sp. nov., a new member of Mucoromycotina in endophytic and soil-dwelling habitats.</title>
        <authorList>
            <person name="Torres-Cruz T.J."/>
            <person name="Billingsley Tobias T.L."/>
            <person name="Almatruk M."/>
            <person name="Hesse C."/>
            <person name="Kuske C.R."/>
            <person name="Desiro A."/>
            <person name="Benucci G.M."/>
            <person name="Bonito G."/>
            <person name="Stajich J.E."/>
            <person name="Dunlap C."/>
            <person name="Arnold A.E."/>
            <person name="Porras-Alfaro A."/>
        </authorList>
    </citation>
    <scope>NUCLEOTIDE SEQUENCE [LARGE SCALE GENOMIC DNA]</scope>
    <source>
        <strain evidence="2 3">AZ0501</strain>
    </source>
</reference>
<name>A0A261Y8E3_9FUNG</name>
<evidence type="ECO:0000313" key="3">
    <source>
        <dbReference type="Proteomes" id="UP000242875"/>
    </source>
</evidence>
<comment type="caution">
    <text evidence="2">The sequence shown here is derived from an EMBL/GenBank/DDBJ whole genome shotgun (WGS) entry which is preliminary data.</text>
</comment>
<feature type="region of interest" description="Disordered" evidence="1">
    <location>
        <begin position="245"/>
        <end position="265"/>
    </location>
</feature>
<proteinExistence type="predicted"/>
<feature type="compositionally biased region" description="Basic and acidic residues" evidence="1">
    <location>
        <begin position="247"/>
        <end position="256"/>
    </location>
</feature>
<keyword evidence="3" id="KW-1185">Reference proteome</keyword>
<feature type="compositionally biased region" description="Basic and acidic residues" evidence="1">
    <location>
        <begin position="371"/>
        <end position="381"/>
    </location>
</feature>
<organism evidence="2 3">
    <name type="scientific">Bifiguratus adelaidae</name>
    <dbReference type="NCBI Taxonomy" id="1938954"/>
    <lineage>
        <taxon>Eukaryota</taxon>
        <taxon>Fungi</taxon>
        <taxon>Fungi incertae sedis</taxon>
        <taxon>Mucoromycota</taxon>
        <taxon>Mucoromycotina</taxon>
        <taxon>Endogonomycetes</taxon>
        <taxon>Endogonales</taxon>
        <taxon>Endogonales incertae sedis</taxon>
        <taxon>Bifiguratus</taxon>
    </lineage>
</organism>
<sequence length="411" mass="45883">MSPTVSIRLRNLEPDLSMDMDGSVTTRFRFAASSTPKRAAFKDFGEMEENHTIEEPKNDNPPPRRFQLRRLATANLSPPVRLAIQPPKVISRPFERGAALSRSLTCPTLSFASQRVPEVAVTRHKTYQKPAQDSSDMIQMQNKQADDPLLSSSASNTSVDSEASTVLIENEAQTSNDNQNNATNSASFIQQRPLFSSRYVPVLQSPPKRIIIPKSPRRRVAQPLQRSFSLNSDLFSEVQPNPLFVPESRKIGDGTPRRKRTHEASSNVAIGIRAPPLRLTSFSNGAIRNEHHIDKLRRIETDGKPEQSTGPPENRTTMYSQKLLKPPVRTLAPTKVEMDGREEQWAGPSETKTLKYSSKLLQPPVRTLASRRVETDSKEEPSTGPLDNATIKYSQNLFQPPEDHYGLGASL</sequence>
<gene>
    <name evidence="2" type="ORF">BZG36_00218</name>
</gene>
<feature type="region of interest" description="Disordered" evidence="1">
    <location>
        <begin position="360"/>
        <end position="391"/>
    </location>
</feature>
<feature type="region of interest" description="Disordered" evidence="1">
    <location>
        <begin position="298"/>
        <end position="319"/>
    </location>
</feature>
<feature type="compositionally biased region" description="Polar residues" evidence="1">
    <location>
        <begin position="150"/>
        <end position="163"/>
    </location>
</feature>
<protein>
    <submittedName>
        <fullName evidence="2">Uncharacterized protein</fullName>
    </submittedName>
</protein>
<evidence type="ECO:0000256" key="1">
    <source>
        <dbReference type="SAM" id="MobiDB-lite"/>
    </source>
</evidence>
<dbReference type="AlphaFoldDB" id="A0A261Y8E3"/>
<feature type="compositionally biased region" description="Polar residues" evidence="1">
    <location>
        <begin position="306"/>
        <end position="319"/>
    </location>
</feature>
<dbReference type="EMBL" id="MVBO01000001">
    <property type="protein sequence ID" value="OZJ06859.1"/>
    <property type="molecule type" value="Genomic_DNA"/>
</dbReference>
<dbReference type="Proteomes" id="UP000242875">
    <property type="component" value="Unassembled WGS sequence"/>
</dbReference>
<accession>A0A261Y8E3</accession>
<evidence type="ECO:0000313" key="2">
    <source>
        <dbReference type="EMBL" id="OZJ06859.1"/>
    </source>
</evidence>
<feature type="region of interest" description="Disordered" evidence="1">
    <location>
        <begin position="143"/>
        <end position="163"/>
    </location>
</feature>